<dbReference type="RefSeq" id="WP_237606365.1">
    <property type="nucleotide sequence ID" value="NZ_JAIRBB010000001.1"/>
</dbReference>
<dbReference type="AlphaFoldDB" id="A0A9X1QXF8"/>
<accession>A0A9X1QXF8</accession>
<dbReference type="Proteomes" id="UP001139462">
    <property type="component" value="Unassembled WGS sequence"/>
</dbReference>
<comment type="caution">
    <text evidence="2">The sequence shown here is derived from an EMBL/GenBank/DDBJ whole genome shotgun (WGS) entry which is preliminary data.</text>
</comment>
<dbReference type="EMBL" id="JAIRBB010000001">
    <property type="protein sequence ID" value="MCG2429648.1"/>
    <property type="molecule type" value="Genomic_DNA"/>
</dbReference>
<organism evidence="2 3">
    <name type="scientific">Aequorivita xiaoshiensis</name>
    <dbReference type="NCBI Taxonomy" id="2874476"/>
    <lineage>
        <taxon>Bacteria</taxon>
        <taxon>Pseudomonadati</taxon>
        <taxon>Bacteroidota</taxon>
        <taxon>Flavobacteriia</taxon>
        <taxon>Flavobacteriales</taxon>
        <taxon>Flavobacteriaceae</taxon>
        <taxon>Aequorivita</taxon>
    </lineage>
</organism>
<evidence type="ECO:0000313" key="3">
    <source>
        <dbReference type="Proteomes" id="UP001139462"/>
    </source>
</evidence>
<keyword evidence="3" id="KW-1185">Reference proteome</keyword>
<name>A0A9X1QXF8_9FLAO</name>
<reference evidence="2" key="1">
    <citation type="submission" date="2021-09" db="EMBL/GenBank/DDBJ databases">
        <title>Genome of Aequorivita sp. strain F64183.</title>
        <authorList>
            <person name="Wang Y."/>
        </authorList>
    </citation>
    <scope>NUCLEOTIDE SEQUENCE</scope>
    <source>
        <strain evidence="2">F64183</strain>
    </source>
</reference>
<gene>
    <name evidence="2" type="ORF">K8344_00825</name>
</gene>
<dbReference type="InterPro" id="IPR025381">
    <property type="entry name" value="DUF4296"/>
</dbReference>
<dbReference type="Pfam" id="PF14129">
    <property type="entry name" value="DUF4296"/>
    <property type="match status" value="1"/>
</dbReference>
<sequence length="138" mass="15682">MKQSLILIFVVISALGCQDVNIPEKPENLIAKDKMIDILKETYLINAARSVNNKAIISKGIKIDSMIYAKYQIDSLQFAKSNAYYASDINSYMIMIQKVESDLLSMREEMDSIIKLDRARRDSISERLKSANKVDSLN</sequence>
<protein>
    <submittedName>
        <fullName evidence="2">DUF4296 domain-containing protein</fullName>
    </submittedName>
</protein>
<proteinExistence type="predicted"/>
<evidence type="ECO:0000259" key="1">
    <source>
        <dbReference type="Pfam" id="PF14129"/>
    </source>
</evidence>
<evidence type="ECO:0000313" key="2">
    <source>
        <dbReference type="EMBL" id="MCG2429648.1"/>
    </source>
</evidence>
<dbReference type="PROSITE" id="PS51257">
    <property type="entry name" value="PROKAR_LIPOPROTEIN"/>
    <property type="match status" value="1"/>
</dbReference>
<feature type="domain" description="DUF4296" evidence="1">
    <location>
        <begin position="26"/>
        <end position="105"/>
    </location>
</feature>